<evidence type="ECO:0000313" key="3">
    <source>
        <dbReference type="Proteomes" id="UP000321323"/>
    </source>
</evidence>
<dbReference type="Proteomes" id="UP000321323">
    <property type="component" value="Chromosome"/>
</dbReference>
<organism evidence="2 3">
    <name type="scientific">[Empedobacter] haloabium</name>
    <dbReference type="NCBI Taxonomy" id="592317"/>
    <lineage>
        <taxon>Bacteria</taxon>
        <taxon>Pseudomonadati</taxon>
        <taxon>Pseudomonadota</taxon>
        <taxon>Betaproteobacteria</taxon>
        <taxon>Burkholderiales</taxon>
        <taxon>Oxalobacteraceae</taxon>
        <taxon>Telluria group</taxon>
        <taxon>Telluria group incertae sedis</taxon>
    </lineage>
</organism>
<dbReference type="Pfam" id="PF22564">
    <property type="entry name" value="HAAS"/>
    <property type="match status" value="1"/>
</dbReference>
<reference evidence="2 3" key="1">
    <citation type="journal article" date="2019" name="Int. J. Syst. Evol. Microbiol.">
        <title>The Draft Whole-Genome Sequence of the Antibiotic Producer Empedobacter haloabium ATCC 31962 Provides Indications for Its Taxonomic Reclassification.</title>
        <authorList>
            <person name="Miess H."/>
            <person name="Arlt P."/>
            <person name="Apel A.K."/>
            <person name="Weber T."/>
            <person name="Nieselt K."/>
            <person name="Hanssen F."/>
            <person name="Czemmel S."/>
            <person name="Nahnsen S."/>
            <person name="Gross H."/>
        </authorList>
    </citation>
    <scope>NUCLEOTIDE SEQUENCE [LARGE SCALE GENOMIC DNA]</scope>
    <source>
        <strain evidence="2 3">ATCC 31962</strain>
    </source>
</reference>
<evidence type="ECO:0000256" key="1">
    <source>
        <dbReference type="SAM" id="Phobius"/>
    </source>
</evidence>
<evidence type="ECO:0000313" key="2">
    <source>
        <dbReference type="EMBL" id="WUR16116.1"/>
    </source>
</evidence>
<protein>
    <submittedName>
        <fullName evidence="2">DUF1700 domain-containing protein</fullName>
    </submittedName>
</protein>
<proteinExistence type="predicted"/>
<keyword evidence="1" id="KW-0472">Membrane</keyword>
<accession>A0ABZ1UTW5</accession>
<sequence length="259" mass="27322">MTAMGKQDYLDALRKALAGLPAENVARTLAYYEQRFIDGLTVGRSEAEVAAELDEPRRIAMTLRANAHMATLESRKAPASALRMAVSFAGLAVFNLFMVVPAAVFAALLMALYIASASVYVSGIAITASGLAGANEIVLAGPLHNLVGFSTDDDGDNPVQTRISIGDGGIQVEQEAVAGRHEGASRSERILDSAEAMADGSVRIAIDREGSSRAAQTTLGGAMILSGIGLFLLSLVVTRYTGLGLKRYVQMNYSLLRGR</sequence>
<keyword evidence="3" id="KW-1185">Reference proteome</keyword>
<keyword evidence="1" id="KW-1133">Transmembrane helix</keyword>
<name>A0ABZ1UTW5_9BURK</name>
<feature type="transmembrane region" description="Helical" evidence="1">
    <location>
        <begin position="218"/>
        <end position="237"/>
    </location>
</feature>
<feature type="transmembrane region" description="Helical" evidence="1">
    <location>
        <begin position="85"/>
        <end position="114"/>
    </location>
</feature>
<gene>
    <name evidence="2" type="ORF">E7V67_013740</name>
</gene>
<dbReference type="EMBL" id="CP136508">
    <property type="protein sequence ID" value="WUR16116.1"/>
    <property type="molecule type" value="Genomic_DNA"/>
</dbReference>
<keyword evidence="1" id="KW-0812">Transmembrane</keyword>